<dbReference type="EMBL" id="JABAHZ010000001">
    <property type="protein sequence ID" value="NLR78273.1"/>
    <property type="molecule type" value="Genomic_DNA"/>
</dbReference>
<evidence type="ECO:0000256" key="1">
    <source>
        <dbReference type="SAM" id="SignalP"/>
    </source>
</evidence>
<feature type="signal peptide" evidence="1">
    <location>
        <begin position="1"/>
        <end position="20"/>
    </location>
</feature>
<dbReference type="AlphaFoldDB" id="A0A847SET5"/>
<accession>A0A847SET5</accession>
<dbReference type="RefSeq" id="WP_168737617.1">
    <property type="nucleotide sequence ID" value="NZ_JABAHZ010000001.1"/>
</dbReference>
<feature type="chain" id="PRO_5032542128" description="Chaperone of endosialidase" evidence="1">
    <location>
        <begin position="21"/>
        <end position="392"/>
    </location>
</feature>
<organism evidence="2 3">
    <name type="scientific">Chitinophaga eiseniae</name>
    <dbReference type="NCBI Taxonomy" id="634771"/>
    <lineage>
        <taxon>Bacteria</taxon>
        <taxon>Pseudomonadati</taxon>
        <taxon>Bacteroidota</taxon>
        <taxon>Chitinophagia</taxon>
        <taxon>Chitinophagales</taxon>
        <taxon>Chitinophagaceae</taxon>
        <taxon>Chitinophaga</taxon>
    </lineage>
</organism>
<sequence>MKSILLLACMICFFSHHANAQVTKAFTVYGTLDKFYPVVFTDSAWWRHEASEIQIGRSDVHRDSSWRGSLIAKFRYHTSNWGNGSSFIDADIHQYSSVPDNNKFIAGWRDATANNSAFIIIIWLRGNTSYFFSSRYNDRVTVYDGITNALPFEEPVINVPGTTSRPQTFKTSIDSYVNTNGNTFGSGTVYYNSSGTNFFGGNVGIGTTTPTAKLEISGGPYWTSAGWGKAIKLWRAQSMVLDAGSKRFGIGASYDSLLYFFSADSDSGQAPIRWNMVMTNSGNIGIGTQTPNAYKLAVEGVLGARKIKVTQQANWADYVFHPDYKLPTLQEVSQFIQTNGHLPEIPTAAEVKENGVDVGEMNRLLLQKVEELTLYLIKQQKEIDELKSQIKK</sequence>
<dbReference type="Proteomes" id="UP000552864">
    <property type="component" value="Unassembled WGS sequence"/>
</dbReference>
<comment type="caution">
    <text evidence="2">The sequence shown here is derived from an EMBL/GenBank/DDBJ whole genome shotgun (WGS) entry which is preliminary data.</text>
</comment>
<keyword evidence="1" id="KW-0732">Signal</keyword>
<evidence type="ECO:0000313" key="2">
    <source>
        <dbReference type="EMBL" id="NLR78273.1"/>
    </source>
</evidence>
<protein>
    <recommendedName>
        <fullName evidence="4">Chaperone of endosialidase</fullName>
    </recommendedName>
</protein>
<gene>
    <name evidence="2" type="ORF">HGH91_06535</name>
</gene>
<evidence type="ECO:0008006" key="4">
    <source>
        <dbReference type="Google" id="ProtNLM"/>
    </source>
</evidence>
<proteinExistence type="predicted"/>
<evidence type="ECO:0000313" key="3">
    <source>
        <dbReference type="Proteomes" id="UP000552864"/>
    </source>
</evidence>
<keyword evidence="3" id="KW-1185">Reference proteome</keyword>
<name>A0A847SET5_9BACT</name>
<reference evidence="2 3" key="1">
    <citation type="submission" date="2020-04" db="EMBL/GenBank/DDBJ databases">
        <authorList>
            <person name="Yin C."/>
        </authorList>
    </citation>
    <scope>NUCLEOTIDE SEQUENCE [LARGE SCALE GENOMIC DNA]</scope>
    <source>
        <strain evidence="2 3">Ak56</strain>
    </source>
</reference>